<gene>
    <name evidence="2" type="ORF">PSU4_30810</name>
</gene>
<comment type="caution">
    <text evidence="2">The sequence shown here is derived from an EMBL/GenBank/DDBJ whole genome shotgun (WGS) entry which is preliminary data.</text>
</comment>
<feature type="compositionally biased region" description="Gly residues" evidence="1">
    <location>
        <begin position="14"/>
        <end position="29"/>
    </location>
</feature>
<protein>
    <submittedName>
        <fullName evidence="2">Uncharacterized protein</fullName>
    </submittedName>
</protein>
<feature type="compositionally biased region" description="Gly residues" evidence="1">
    <location>
        <begin position="40"/>
        <end position="52"/>
    </location>
</feature>
<evidence type="ECO:0000256" key="1">
    <source>
        <dbReference type="SAM" id="MobiDB-lite"/>
    </source>
</evidence>
<dbReference type="AlphaFoldDB" id="A0A511DI12"/>
<keyword evidence="3" id="KW-1185">Reference proteome</keyword>
<evidence type="ECO:0000313" key="3">
    <source>
        <dbReference type="Proteomes" id="UP000321685"/>
    </source>
</evidence>
<dbReference type="Proteomes" id="UP000321685">
    <property type="component" value="Unassembled WGS sequence"/>
</dbReference>
<proteinExistence type="predicted"/>
<evidence type="ECO:0000313" key="2">
    <source>
        <dbReference type="EMBL" id="GEL24127.1"/>
    </source>
</evidence>
<accession>A0A511DI12</accession>
<organism evidence="2 3">
    <name type="scientific">Pseudonocardia sulfidoxydans NBRC 16205</name>
    <dbReference type="NCBI Taxonomy" id="1223511"/>
    <lineage>
        <taxon>Bacteria</taxon>
        <taxon>Bacillati</taxon>
        <taxon>Actinomycetota</taxon>
        <taxon>Actinomycetes</taxon>
        <taxon>Pseudonocardiales</taxon>
        <taxon>Pseudonocardiaceae</taxon>
        <taxon>Pseudonocardia</taxon>
    </lineage>
</organism>
<feature type="compositionally biased region" description="Basic and acidic residues" evidence="1">
    <location>
        <begin position="87"/>
        <end position="99"/>
    </location>
</feature>
<feature type="region of interest" description="Disordered" evidence="1">
    <location>
        <begin position="1"/>
        <end position="99"/>
    </location>
</feature>
<name>A0A511DI12_9PSEU</name>
<dbReference type="EMBL" id="BJVJ01000029">
    <property type="protein sequence ID" value="GEL24127.1"/>
    <property type="molecule type" value="Genomic_DNA"/>
</dbReference>
<sequence>MTGTSASDATLRGRGMGGAGTGGSGGGSGTPRTNAAGTGSRNGGTDGPGGALTPGATAHAGATAVREVPFDDRPRPIMSARPSSHRVSPERRGDSTESL</sequence>
<reference evidence="2 3" key="1">
    <citation type="submission" date="2019-07" db="EMBL/GenBank/DDBJ databases">
        <title>Whole genome shotgun sequence of Pseudonocardia sulfidoxydans NBRC 16205.</title>
        <authorList>
            <person name="Hosoyama A."/>
            <person name="Uohara A."/>
            <person name="Ohji S."/>
            <person name="Ichikawa N."/>
        </authorList>
    </citation>
    <scope>NUCLEOTIDE SEQUENCE [LARGE SCALE GENOMIC DNA]</scope>
    <source>
        <strain evidence="2 3">NBRC 16205</strain>
    </source>
</reference>
<feature type="compositionally biased region" description="Low complexity" evidence="1">
    <location>
        <begin position="53"/>
        <end position="64"/>
    </location>
</feature>